<name>A0A538TVL4_UNCEI</name>
<proteinExistence type="inferred from homology"/>
<dbReference type="Gene3D" id="3.40.800.20">
    <property type="entry name" value="Histone deacetylase domain"/>
    <property type="match status" value="1"/>
</dbReference>
<feature type="domain" description="Histone deacetylase" evidence="3">
    <location>
        <begin position="20"/>
        <end position="285"/>
    </location>
</feature>
<dbReference type="GO" id="GO:0040029">
    <property type="term" value="P:epigenetic regulation of gene expression"/>
    <property type="evidence" value="ECO:0007669"/>
    <property type="project" value="TreeGrafter"/>
</dbReference>
<sequence length="306" mass="33414">MSSTAAVVHAPAYECDIGPHVFPTEKFALVRRCLVAAGEIDEAQILCPEPAPRTDLLLVHTPEYLSDLEHLRITPRTACSELPLTAEIVRAYALAAGGTTLAAREALTRGVGINLGGGFHHAFADLASGFCYINDLAVAIRVLQRDGHIERAAVVDCDLHQGNGTAHLFRDDPRVFTFSIHQQNLYPIKERGDLDIGLDNETGDDEFNRRLAEGLERVWAHRPELLLYQAGADPYLDDQLGSLRLTFAGLEARDRQVLEGAAARKIPAVVTLGGGYARKVSDTVHIHVQTSRVALHLARQRSPSPQ</sequence>
<organism evidence="4 5">
    <name type="scientific">Eiseniibacteriota bacterium</name>
    <dbReference type="NCBI Taxonomy" id="2212470"/>
    <lineage>
        <taxon>Bacteria</taxon>
        <taxon>Candidatus Eiseniibacteriota</taxon>
    </lineage>
</organism>
<keyword evidence="2" id="KW-0378">Hydrolase</keyword>
<dbReference type="SUPFAM" id="SSF52768">
    <property type="entry name" value="Arginase/deacetylase"/>
    <property type="match status" value="1"/>
</dbReference>
<evidence type="ECO:0000313" key="5">
    <source>
        <dbReference type="Proteomes" id="UP000316609"/>
    </source>
</evidence>
<evidence type="ECO:0000256" key="1">
    <source>
        <dbReference type="ARBA" id="ARBA00005947"/>
    </source>
</evidence>
<evidence type="ECO:0000259" key="3">
    <source>
        <dbReference type="Pfam" id="PF00850"/>
    </source>
</evidence>
<dbReference type="GO" id="GO:0016787">
    <property type="term" value="F:hydrolase activity"/>
    <property type="evidence" value="ECO:0007669"/>
    <property type="project" value="UniProtKB-KW"/>
</dbReference>
<dbReference type="PANTHER" id="PTHR10625:SF19">
    <property type="entry name" value="HISTONE DEACETYLASE 12"/>
    <property type="match status" value="1"/>
</dbReference>
<evidence type="ECO:0000256" key="2">
    <source>
        <dbReference type="ARBA" id="ARBA00022801"/>
    </source>
</evidence>
<dbReference type="InterPro" id="IPR044150">
    <property type="entry name" value="HDAC_classIV"/>
</dbReference>
<dbReference type="PANTHER" id="PTHR10625">
    <property type="entry name" value="HISTONE DEACETYLASE HDAC1-RELATED"/>
    <property type="match status" value="1"/>
</dbReference>
<dbReference type="Proteomes" id="UP000316609">
    <property type="component" value="Unassembled WGS sequence"/>
</dbReference>
<evidence type="ECO:0000313" key="4">
    <source>
        <dbReference type="EMBL" id="TMQ67673.1"/>
    </source>
</evidence>
<dbReference type="InterPro" id="IPR023696">
    <property type="entry name" value="Ureohydrolase_dom_sf"/>
</dbReference>
<reference evidence="4 5" key="1">
    <citation type="journal article" date="2019" name="Nat. Microbiol.">
        <title>Mediterranean grassland soil C-N compound turnover is dependent on rainfall and depth, and is mediated by genomically divergent microorganisms.</title>
        <authorList>
            <person name="Diamond S."/>
            <person name="Andeer P.F."/>
            <person name="Li Z."/>
            <person name="Crits-Christoph A."/>
            <person name="Burstein D."/>
            <person name="Anantharaman K."/>
            <person name="Lane K.R."/>
            <person name="Thomas B.C."/>
            <person name="Pan C."/>
            <person name="Northen T.R."/>
            <person name="Banfield J.F."/>
        </authorList>
    </citation>
    <scope>NUCLEOTIDE SEQUENCE [LARGE SCALE GENOMIC DNA]</scope>
    <source>
        <strain evidence="4">WS_8</strain>
    </source>
</reference>
<dbReference type="InterPro" id="IPR037138">
    <property type="entry name" value="His_deacetylse_dom_sf"/>
</dbReference>
<dbReference type="AlphaFoldDB" id="A0A538TVL4"/>
<dbReference type="EMBL" id="VBOY01000033">
    <property type="protein sequence ID" value="TMQ67673.1"/>
    <property type="molecule type" value="Genomic_DNA"/>
</dbReference>
<dbReference type="GO" id="GO:0004407">
    <property type="term" value="F:histone deacetylase activity"/>
    <property type="evidence" value="ECO:0007669"/>
    <property type="project" value="InterPro"/>
</dbReference>
<dbReference type="Pfam" id="PF00850">
    <property type="entry name" value="Hist_deacetyl"/>
    <property type="match status" value="1"/>
</dbReference>
<comment type="similarity">
    <text evidence="1">Belongs to the histone deacetylase family.</text>
</comment>
<dbReference type="InterPro" id="IPR000286">
    <property type="entry name" value="HDACs"/>
</dbReference>
<comment type="caution">
    <text evidence="4">The sequence shown here is derived from an EMBL/GenBank/DDBJ whole genome shotgun (WGS) entry which is preliminary data.</text>
</comment>
<dbReference type="PRINTS" id="PR01270">
    <property type="entry name" value="HDASUPER"/>
</dbReference>
<accession>A0A538TVL4</accession>
<dbReference type="InterPro" id="IPR023801">
    <property type="entry name" value="His_deacetylse_dom"/>
</dbReference>
<protein>
    <submittedName>
        <fullName evidence="4">Histone deacetylase</fullName>
    </submittedName>
</protein>
<dbReference type="CDD" id="cd09993">
    <property type="entry name" value="HDAC_classIV"/>
    <property type="match status" value="1"/>
</dbReference>
<gene>
    <name evidence="4" type="ORF">E6K78_04055</name>
</gene>